<dbReference type="InterPro" id="IPR029058">
    <property type="entry name" value="AB_hydrolase_fold"/>
</dbReference>
<dbReference type="GO" id="GO:0005829">
    <property type="term" value="C:cytosol"/>
    <property type="evidence" value="ECO:0007669"/>
    <property type="project" value="TreeGrafter"/>
</dbReference>
<dbReference type="AlphaFoldDB" id="A0A0B7KA82"/>
<dbReference type="EMBL" id="CDPU01000039">
    <property type="protein sequence ID" value="CEO54029.1"/>
    <property type="molecule type" value="Genomic_DNA"/>
</dbReference>
<proteinExistence type="predicted"/>
<dbReference type="InterPro" id="IPR013094">
    <property type="entry name" value="AB_hydrolase_3"/>
</dbReference>
<evidence type="ECO:0000259" key="1">
    <source>
        <dbReference type="Pfam" id="PF07859"/>
    </source>
</evidence>
<name>A0A0B7KA82_BIOOC</name>
<gene>
    <name evidence="2" type="ORF">BN869_000010087_1</name>
</gene>
<dbReference type="SUPFAM" id="SSF53474">
    <property type="entry name" value="alpha/beta-Hydrolases"/>
    <property type="match status" value="1"/>
</dbReference>
<sequence>MDFSKYGHPSPQWLAFVAANPSAAEEGSSGNDPSTALELQQAVNSFRDKASAKVFAESGFESRLDISTTIVPSRHGNSIPIRRYTPKRDASRVGDEGTGNQRSLIYFHGGGFLFGTETSEDPLCAKFALEAGISVYSVNYSHTPQHVFPVAHDDAVDVYNHISGNSVLYGIDASSGQLAVLGISAGANLAAEFVQHDVTRAKADPSHTRLVSGAVLSIPWLIHGDHTPLHLMESPEKASSRQCRDAPVLPWPRLQLFVNLLKMEDSADPRISAALRPDSELEGWPKTGFIIAGMDPLRDDGLIFAKRLEALKTSTSVHIFPGVPHGFRRWVDLPFSKQSDDVTVDLIQWALGLETKGSIEGWHEYA</sequence>
<dbReference type="GO" id="GO:0004806">
    <property type="term" value="F:triacylglycerol lipase activity"/>
    <property type="evidence" value="ECO:0007669"/>
    <property type="project" value="TreeGrafter"/>
</dbReference>
<dbReference type="GO" id="GO:0019433">
    <property type="term" value="P:triglyceride catabolic process"/>
    <property type="evidence" value="ECO:0007669"/>
    <property type="project" value="TreeGrafter"/>
</dbReference>
<dbReference type="PANTHER" id="PTHR23025">
    <property type="entry name" value="TRIACYLGLYCEROL LIPASE"/>
    <property type="match status" value="1"/>
</dbReference>
<protein>
    <recommendedName>
        <fullName evidence="1">Alpha/beta hydrolase fold-3 domain-containing protein</fullName>
    </recommendedName>
</protein>
<evidence type="ECO:0000313" key="2">
    <source>
        <dbReference type="EMBL" id="CEO54029.1"/>
    </source>
</evidence>
<dbReference type="Pfam" id="PF07859">
    <property type="entry name" value="Abhydrolase_3"/>
    <property type="match status" value="1"/>
</dbReference>
<dbReference type="Gene3D" id="3.40.50.1820">
    <property type="entry name" value="alpha/beta hydrolase"/>
    <property type="match status" value="1"/>
</dbReference>
<dbReference type="GO" id="GO:0004771">
    <property type="term" value="F:sterol ester esterase activity"/>
    <property type="evidence" value="ECO:0007669"/>
    <property type="project" value="TreeGrafter"/>
</dbReference>
<reference evidence="2" key="1">
    <citation type="submission" date="2015-01" db="EMBL/GenBank/DDBJ databases">
        <authorList>
            <person name="Durling Mikael"/>
        </authorList>
    </citation>
    <scope>NUCLEOTIDE SEQUENCE</scope>
</reference>
<dbReference type="PANTHER" id="PTHR23025:SF4">
    <property type="entry name" value="ALPHA_BETA HYDROLASE FOLD-3 DOMAIN-CONTAINING PROTEIN"/>
    <property type="match status" value="1"/>
</dbReference>
<accession>A0A0B7KA82</accession>
<feature type="domain" description="Alpha/beta hydrolase fold-3" evidence="1">
    <location>
        <begin position="104"/>
        <end position="327"/>
    </location>
</feature>
<organism evidence="2">
    <name type="scientific">Bionectria ochroleuca</name>
    <name type="common">Gliocladium roseum</name>
    <dbReference type="NCBI Taxonomy" id="29856"/>
    <lineage>
        <taxon>Eukaryota</taxon>
        <taxon>Fungi</taxon>
        <taxon>Dikarya</taxon>
        <taxon>Ascomycota</taxon>
        <taxon>Pezizomycotina</taxon>
        <taxon>Sordariomycetes</taxon>
        <taxon>Hypocreomycetidae</taxon>
        <taxon>Hypocreales</taxon>
        <taxon>Bionectriaceae</taxon>
        <taxon>Clonostachys</taxon>
    </lineage>
</organism>